<reference evidence="1 2" key="1">
    <citation type="submission" date="2018-02" db="EMBL/GenBank/DDBJ databases">
        <title>Genomic Encyclopedia of Archaeal and Bacterial Type Strains, Phase II (KMG-II): from individual species to whole genera.</title>
        <authorList>
            <person name="Goeker M."/>
        </authorList>
    </citation>
    <scope>NUCLEOTIDE SEQUENCE [LARGE SCALE GENOMIC DNA]</scope>
    <source>
        <strain evidence="1 2">DSM 22857</strain>
    </source>
</reference>
<evidence type="ECO:0000313" key="1">
    <source>
        <dbReference type="EMBL" id="PPK95423.1"/>
    </source>
</evidence>
<dbReference type="RefSeq" id="WP_104432777.1">
    <property type="nucleotide sequence ID" value="NZ_PTJD01000006.1"/>
</dbReference>
<dbReference type="AlphaFoldDB" id="A0A2S6IMG9"/>
<dbReference type="OrthoDB" id="127395at2"/>
<proteinExistence type="predicted"/>
<keyword evidence="2" id="KW-1185">Reference proteome</keyword>
<name>A0A2S6IMG9_9ACTN</name>
<comment type="caution">
    <text evidence="1">The sequence shown here is derived from an EMBL/GenBank/DDBJ whole genome shotgun (WGS) entry which is preliminary data.</text>
</comment>
<accession>A0A2S6IMG9</accession>
<gene>
    <name evidence="1" type="ORF">CLV92_106246</name>
</gene>
<organism evidence="1 2">
    <name type="scientific">Kineococcus xinjiangensis</name>
    <dbReference type="NCBI Taxonomy" id="512762"/>
    <lineage>
        <taxon>Bacteria</taxon>
        <taxon>Bacillati</taxon>
        <taxon>Actinomycetota</taxon>
        <taxon>Actinomycetes</taxon>
        <taxon>Kineosporiales</taxon>
        <taxon>Kineosporiaceae</taxon>
        <taxon>Kineococcus</taxon>
    </lineage>
</organism>
<dbReference type="Gene3D" id="3.30.565.10">
    <property type="entry name" value="Histidine kinase-like ATPase, C-terminal domain"/>
    <property type="match status" value="1"/>
</dbReference>
<dbReference type="InterPro" id="IPR036890">
    <property type="entry name" value="HATPase_C_sf"/>
</dbReference>
<dbReference type="EMBL" id="PTJD01000006">
    <property type="protein sequence ID" value="PPK95423.1"/>
    <property type="molecule type" value="Genomic_DNA"/>
</dbReference>
<sequence>MSVDTRAADRVRIDPAPGAHGLAQARRFLGRYAQQSGFAQERADDLVQAAAELMAVGGGPHRVTAVAVRQHRGHLTVLVDLDGLDRVDVADEAAELLNGLSREWGWRRLPGRTQVWCDVSAQEAQA</sequence>
<dbReference type="Proteomes" id="UP000239485">
    <property type="component" value="Unassembled WGS sequence"/>
</dbReference>
<evidence type="ECO:0000313" key="2">
    <source>
        <dbReference type="Proteomes" id="UP000239485"/>
    </source>
</evidence>
<protein>
    <submittedName>
        <fullName evidence="1">Uncharacterized protein</fullName>
    </submittedName>
</protein>